<evidence type="ECO:0000313" key="11">
    <source>
        <dbReference type="EMBL" id="CDJ42718.1"/>
    </source>
</evidence>
<reference evidence="10" key="1">
    <citation type="journal article" date="2012" name="BMC Genomics">
        <title>Characterisation of full-length cDNA sequences provides insights into the Eimeria tenella transcriptome.</title>
        <authorList>
            <person name="Amiruddin N."/>
            <person name="Lee X.W."/>
            <person name="Blake D.P."/>
            <person name="Suzuki Y."/>
            <person name="Tay Y.L."/>
            <person name="Lim L.S."/>
            <person name="Tomley F.M."/>
            <person name="Watanabe J."/>
            <person name="Sugimoto C."/>
            <person name="Wan K.L."/>
        </authorList>
    </citation>
    <scope>NUCLEOTIDE SEQUENCE</scope>
    <source>
        <strain evidence="10">Houghton</strain>
    </source>
</reference>
<comment type="catalytic activity">
    <reaction evidence="7">
        <text>L-cysteinyl-[protein] + hexadecanoyl-CoA = S-hexadecanoyl-L-cysteinyl-[protein] + CoA</text>
        <dbReference type="Rhea" id="RHEA:36683"/>
        <dbReference type="Rhea" id="RHEA-COMP:10131"/>
        <dbReference type="Rhea" id="RHEA-COMP:11032"/>
        <dbReference type="ChEBI" id="CHEBI:29950"/>
        <dbReference type="ChEBI" id="CHEBI:57287"/>
        <dbReference type="ChEBI" id="CHEBI:57379"/>
        <dbReference type="ChEBI" id="CHEBI:74151"/>
        <dbReference type="EC" id="2.3.1.225"/>
    </reaction>
</comment>
<comment type="domain">
    <text evidence="7">The DHHC domain is required for palmitoyltransferase activity.</text>
</comment>
<evidence type="ECO:0000256" key="7">
    <source>
        <dbReference type="RuleBase" id="RU079119"/>
    </source>
</evidence>
<gene>
    <name evidence="11" type="ORF">ETH_00032190</name>
</gene>
<sequence length="343" mass="37523">MEGEGDQQPLLAAGVSEAGGTSGGPPGGGGDRGGGPLVGGAKKKENEDSEQVAPLRYAAPLGGPKGALLRSLPVLFVLSLVLVVVGVYVAYHIAPLLQQHGADRQAFGRGLSEFIVFLFLFAVFILCFALSVFVRPGTPNETDEDAMETHTAAETKSSGGLRVCKWCGVCKPDRTHHCRVCRCCILRMDHHCPWLANCVGWGNHKYFMLLLLYGTLTCLFVGGTMIESLVRVVGEPKTDFGELFALLLGSILDLFLFAVLFLFGLFHLYLLAKGMTTIEFCEKRLRRTDAQPPADIWNLGFWRNFNEVFGYNPLLWFLPIDNRRGDGKHFLISRSASNAAARQ</sequence>
<keyword evidence="5 7" id="KW-0472">Membrane</keyword>
<dbReference type="OrthoDB" id="9909019at2759"/>
<reference evidence="11" key="2">
    <citation type="submission" date="2013-10" db="EMBL/GenBank/DDBJ databases">
        <title>Genomic analysis of the causative agents of coccidiosis in chickens.</title>
        <authorList>
            <person name="Reid A.J."/>
            <person name="Blake D."/>
            <person name="Billington K."/>
            <person name="Browne H."/>
            <person name="Dunn M."/>
            <person name="Hung S."/>
            <person name="Kawahara F."/>
            <person name="Miranda-Saavedra D."/>
            <person name="Mourier T."/>
            <person name="Nagra H."/>
            <person name="Otto T.D."/>
            <person name="Rawlings N."/>
            <person name="Sanchez A."/>
            <person name="Sanders M."/>
            <person name="Subramaniam C."/>
            <person name="Tay Y."/>
            <person name="Dear P."/>
            <person name="Doerig C."/>
            <person name="Gruber A."/>
            <person name="Parkinson J."/>
            <person name="Shirley M."/>
            <person name="Wan K.L."/>
            <person name="Berriman M."/>
            <person name="Tomley F."/>
            <person name="Pain A."/>
        </authorList>
    </citation>
    <scope>NUCLEOTIDE SEQUENCE [LARGE SCALE GENOMIC DNA]</scope>
    <source>
        <strain evidence="11">Houghton</strain>
    </source>
</reference>
<accession>H9BA10</accession>
<evidence type="ECO:0000256" key="8">
    <source>
        <dbReference type="SAM" id="MobiDB-lite"/>
    </source>
</evidence>
<feature type="transmembrane region" description="Helical" evidence="7">
    <location>
        <begin position="206"/>
        <end position="226"/>
    </location>
</feature>
<dbReference type="EMBL" id="JN987597">
    <property type="protein sequence ID" value="AET50820.1"/>
    <property type="molecule type" value="mRNA"/>
</dbReference>
<evidence type="ECO:0000256" key="2">
    <source>
        <dbReference type="ARBA" id="ARBA00022679"/>
    </source>
</evidence>
<dbReference type="Proteomes" id="UP000030747">
    <property type="component" value="Unassembled WGS sequence"/>
</dbReference>
<feature type="compositionally biased region" description="Gly residues" evidence="8">
    <location>
        <begin position="20"/>
        <end position="38"/>
    </location>
</feature>
<evidence type="ECO:0000256" key="5">
    <source>
        <dbReference type="ARBA" id="ARBA00023136"/>
    </source>
</evidence>
<organism evidence="10">
    <name type="scientific">Eimeria tenella</name>
    <name type="common">Coccidian parasite</name>
    <dbReference type="NCBI Taxonomy" id="5802"/>
    <lineage>
        <taxon>Eukaryota</taxon>
        <taxon>Sar</taxon>
        <taxon>Alveolata</taxon>
        <taxon>Apicomplexa</taxon>
        <taxon>Conoidasida</taxon>
        <taxon>Coccidia</taxon>
        <taxon>Eucoccidiorida</taxon>
        <taxon>Eimeriorina</taxon>
        <taxon>Eimeriidae</taxon>
        <taxon>Eimeria</taxon>
    </lineage>
</organism>
<keyword evidence="12" id="KW-1185">Reference proteome</keyword>
<protein>
    <recommendedName>
        <fullName evidence="7">Palmitoyltransferase</fullName>
        <ecNumber evidence="7">2.3.1.225</ecNumber>
    </recommendedName>
</protein>
<dbReference type="GO" id="GO:0016020">
    <property type="term" value="C:membrane"/>
    <property type="evidence" value="ECO:0007669"/>
    <property type="project" value="UniProtKB-SubCell"/>
</dbReference>
<evidence type="ECO:0000256" key="4">
    <source>
        <dbReference type="ARBA" id="ARBA00022989"/>
    </source>
</evidence>
<feature type="transmembrane region" description="Helical" evidence="7">
    <location>
        <begin position="114"/>
        <end position="134"/>
    </location>
</feature>
<evidence type="ECO:0000259" key="9">
    <source>
        <dbReference type="Pfam" id="PF01529"/>
    </source>
</evidence>
<feature type="region of interest" description="Disordered" evidence="8">
    <location>
        <begin position="1"/>
        <end position="51"/>
    </location>
</feature>
<dbReference type="EMBL" id="HG675733">
    <property type="protein sequence ID" value="CDJ42718.1"/>
    <property type="molecule type" value="Genomic_DNA"/>
</dbReference>
<feature type="transmembrane region" description="Helical" evidence="7">
    <location>
        <begin position="74"/>
        <end position="94"/>
    </location>
</feature>
<dbReference type="Pfam" id="PF01529">
    <property type="entry name" value="DHHC"/>
    <property type="match status" value="1"/>
</dbReference>
<keyword evidence="2 7" id="KW-0808">Transferase</keyword>
<evidence type="ECO:0000313" key="10">
    <source>
        <dbReference type="EMBL" id="AET50820.1"/>
    </source>
</evidence>
<dbReference type="GO" id="GO:0019706">
    <property type="term" value="F:protein-cysteine S-palmitoyltransferase activity"/>
    <property type="evidence" value="ECO:0007669"/>
    <property type="project" value="UniProtKB-EC"/>
</dbReference>
<evidence type="ECO:0000256" key="6">
    <source>
        <dbReference type="ARBA" id="ARBA00023315"/>
    </source>
</evidence>
<dbReference type="InterPro" id="IPR001594">
    <property type="entry name" value="Palmitoyltrfase_DHHC"/>
</dbReference>
<proteinExistence type="evidence at transcript level"/>
<dbReference type="GeneID" id="25255504"/>
<dbReference type="PANTHER" id="PTHR12246">
    <property type="entry name" value="PALMITOYLTRANSFERASE ZDHHC16"/>
    <property type="match status" value="1"/>
</dbReference>
<dbReference type="VEuPathDB" id="ToxoDB:ETH_00032190"/>
<dbReference type="RefSeq" id="XP_013233468.1">
    <property type="nucleotide sequence ID" value="XM_013378014.1"/>
</dbReference>
<keyword evidence="3 7" id="KW-0812">Transmembrane</keyword>
<name>H9BA10_EIMTE</name>
<evidence type="ECO:0000256" key="3">
    <source>
        <dbReference type="ARBA" id="ARBA00022692"/>
    </source>
</evidence>
<keyword evidence="4 7" id="KW-1133">Transmembrane helix</keyword>
<dbReference type="OMA" id="RRFCKWC"/>
<dbReference type="AlphaFoldDB" id="H9BA10"/>
<comment type="similarity">
    <text evidence="7">Belongs to the DHHC palmitoyltransferase family.</text>
</comment>
<dbReference type="InterPro" id="IPR039859">
    <property type="entry name" value="PFA4/ZDH16/20/ERF2-like"/>
</dbReference>
<keyword evidence="6 7" id="KW-0012">Acyltransferase</keyword>
<comment type="subcellular location">
    <subcellularLocation>
        <location evidence="1">Membrane</location>
        <topology evidence="1">Multi-pass membrane protein</topology>
    </subcellularLocation>
</comment>
<dbReference type="VEuPathDB" id="ToxoDB:ETH2_0855900"/>
<evidence type="ECO:0000256" key="1">
    <source>
        <dbReference type="ARBA" id="ARBA00004141"/>
    </source>
</evidence>
<reference evidence="11" key="3">
    <citation type="submission" date="2013-10" db="EMBL/GenBank/DDBJ databases">
        <authorList>
            <person name="Aslett M."/>
        </authorList>
    </citation>
    <scope>NUCLEOTIDE SEQUENCE [LARGE SCALE GENOMIC DNA]</scope>
    <source>
        <strain evidence="11">Houghton</strain>
    </source>
</reference>
<dbReference type="EC" id="2.3.1.225" evidence="7"/>
<evidence type="ECO:0000313" key="12">
    <source>
        <dbReference type="Proteomes" id="UP000030747"/>
    </source>
</evidence>
<feature type="domain" description="Palmitoyltransferase DHHC" evidence="9">
    <location>
        <begin position="160"/>
        <end position="283"/>
    </location>
</feature>
<feature type="transmembrane region" description="Helical" evidence="7">
    <location>
        <begin position="246"/>
        <end position="270"/>
    </location>
</feature>
<dbReference type="PROSITE" id="PS50216">
    <property type="entry name" value="DHHC"/>
    <property type="match status" value="1"/>
</dbReference>